<gene>
    <name evidence="2" type="primary">phoA_1</name>
    <name evidence="2" type="ORF">CLMAG_22360</name>
</gene>
<keyword evidence="3" id="KW-1185">Reference proteome</keyword>
<dbReference type="OrthoDB" id="9809781at2"/>
<dbReference type="STRING" id="1121326.CLMAG_22360"/>
<accession>A0A162TBC0</accession>
<dbReference type="PANTHER" id="PTHR43143:SF1">
    <property type="entry name" value="SERINE_THREONINE-PROTEIN PHOSPHATASE CPPED1"/>
    <property type="match status" value="1"/>
</dbReference>
<dbReference type="SUPFAM" id="SSF56300">
    <property type="entry name" value="Metallo-dependent phosphatases"/>
    <property type="match status" value="1"/>
</dbReference>
<reference evidence="2 3" key="1">
    <citation type="submission" date="2016-04" db="EMBL/GenBank/DDBJ databases">
        <title>Genome sequence of Clostridium magnum DSM 2767.</title>
        <authorList>
            <person name="Poehlein A."/>
            <person name="Uhlig R."/>
            <person name="Fischer R."/>
            <person name="Bahl H."/>
            <person name="Daniel R."/>
        </authorList>
    </citation>
    <scope>NUCLEOTIDE SEQUENCE [LARGE SCALE GENOMIC DNA]</scope>
    <source>
        <strain evidence="2 3">DSM 2767</strain>
    </source>
</reference>
<proteinExistence type="predicted"/>
<dbReference type="GO" id="GO:0004035">
    <property type="term" value="F:alkaline phosphatase activity"/>
    <property type="evidence" value="ECO:0007669"/>
    <property type="project" value="UniProtKB-EC"/>
</dbReference>
<sequence length="281" mass="32346">MRFLILSDSKGKENGINKKVLIKLLKESCKLTPKPECIVLCGDNVAGSDVEEVLASQLQNLRSLIDRYYYGKPLIPVIGNHEVNNDPQDDRYEKTFSRIYSDMLPNTYLNGYNRTVFYTDYDDTRFIVLNAFHFGEKHKIVKKQLSWLEEVASVNIKNKIVFVHSPAFPTGAHFSHCLDAYPEERNTFWNIVQKCNIDLVFSGHEHNYSRRKIEYKKGIYQVITGGSGEKLRDKFKDKKGVIIGPIAKYHFIMFDVDSDGIKVSAITSEGKLLDEFKIDKF</sequence>
<keyword evidence="2" id="KW-0378">Hydrolase</keyword>
<dbReference type="PATRIC" id="fig|1121326.3.peg.2232"/>
<dbReference type="Pfam" id="PF00149">
    <property type="entry name" value="Metallophos"/>
    <property type="match status" value="1"/>
</dbReference>
<evidence type="ECO:0000313" key="3">
    <source>
        <dbReference type="Proteomes" id="UP000076603"/>
    </source>
</evidence>
<organism evidence="2 3">
    <name type="scientific">Clostridium magnum DSM 2767</name>
    <dbReference type="NCBI Taxonomy" id="1121326"/>
    <lineage>
        <taxon>Bacteria</taxon>
        <taxon>Bacillati</taxon>
        <taxon>Bacillota</taxon>
        <taxon>Clostridia</taxon>
        <taxon>Eubacteriales</taxon>
        <taxon>Clostridiaceae</taxon>
        <taxon>Clostridium</taxon>
    </lineage>
</organism>
<evidence type="ECO:0000313" key="2">
    <source>
        <dbReference type="EMBL" id="KZL92427.1"/>
    </source>
</evidence>
<dbReference type="Gene3D" id="3.60.21.10">
    <property type="match status" value="1"/>
</dbReference>
<dbReference type="EMBL" id="LWAE01000002">
    <property type="protein sequence ID" value="KZL92427.1"/>
    <property type="molecule type" value="Genomic_DNA"/>
</dbReference>
<comment type="caution">
    <text evidence="2">The sequence shown here is derived from an EMBL/GenBank/DDBJ whole genome shotgun (WGS) entry which is preliminary data.</text>
</comment>
<dbReference type="AlphaFoldDB" id="A0A162TBC0"/>
<dbReference type="Proteomes" id="UP000076603">
    <property type="component" value="Unassembled WGS sequence"/>
</dbReference>
<dbReference type="InterPro" id="IPR029052">
    <property type="entry name" value="Metallo-depent_PP-like"/>
</dbReference>
<dbReference type="PANTHER" id="PTHR43143">
    <property type="entry name" value="METALLOPHOSPHOESTERASE, CALCINEURIN SUPERFAMILY"/>
    <property type="match status" value="1"/>
</dbReference>
<protein>
    <submittedName>
        <fullName evidence="2">Alkaline phosphatase</fullName>
        <ecNumber evidence="2">3.1.3.1</ecNumber>
    </submittedName>
</protein>
<evidence type="ECO:0000259" key="1">
    <source>
        <dbReference type="Pfam" id="PF00149"/>
    </source>
</evidence>
<feature type="domain" description="Calcineurin-like phosphoesterase" evidence="1">
    <location>
        <begin position="1"/>
        <end position="208"/>
    </location>
</feature>
<dbReference type="RefSeq" id="WP_066621895.1">
    <property type="nucleotide sequence ID" value="NZ_FQXL01000023.1"/>
</dbReference>
<dbReference type="EC" id="3.1.3.1" evidence="2"/>
<name>A0A162TBC0_9CLOT</name>
<dbReference type="InterPro" id="IPR004843">
    <property type="entry name" value="Calcineurin-like_PHP"/>
</dbReference>
<dbReference type="InterPro" id="IPR051918">
    <property type="entry name" value="STPP_CPPED1"/>
</dbReference>